<dbReference type="PANTHER" id="PTHR23018">
    <property type="entry name" value="SERPENTINE RECEPTOR, CLASS XA-RELATED"/>
    <property type="match status" value="1"/>
</dbReference>
<feature type="transmembrane region" description="Helical" evidence="1">
    <location>
        <begin position="45"/>
        <end position="72"/>
    </location>
</feature>
<feature type="transmembrane region" description="Helical" evidence="1">
    <location>
        <begin position="6"/>
        <end position="33"/>
    </location>
</feature>
<dbReference type="Proteomes" id="UP000827892">
    <property type="component" value="Chromosome V"/>
</dbReference>
<dbReference type="EMBL" id="CP090895">
    <property type="protein sequence ID" value="ULT92693.1"/>
    <property type="molecule type" value="Genomic_DNA"/>
</dbReference>
<evidence type="ECO:0000256" key="1">
    <source>
        <dbReference type="SAM" id="Phobius"/>
    </source>
</evidence>
<reference evidence="2 3" key="1">
    <citation type="submission" date="2022-02" db="EMBL/GenBank/DDBJ databases">
        <title>Chromosome-level reference genomes for two strains of Caenorhabditis briggsae: an improved platform for comparative genomics.</title>
        <authorList>
            <person name="Stevens L."/>
            <person name="Andersen E.C."/>
        </authorList>
    </citation>
    <scope>NUCLEOTIDE SEQUENCE [LARGE SCALE GENOMIC DNA]</scope>
    <source>
        <strain evidence="2">QX1410_ONT</strain>
        <tissue evidence="2">Whole-organism</tissue>
    </source>
</reference>
<accession>A0AAE9D2A2</accession>
<organism evidence="2 3">
    <name type="scientific">Caenorhabditis briggsae</name>
    <dbReference type="NCBI Taxonomy" id="6238"/>
    <lineage>
        <taxon>Eukaryota</taxon>
        <taxon>Metazoa</taxon>
        <taxon>Ecdysozoa</taxon>
        <taxon>Nematoda</taxon>
        <taxon>Chromadorea</taxon>
        <taxon>Rhabditida</taxon>
        <taxon>Rhabditina</taxon>
        <taxon>Rhabditomorpha</taxon>
        <taxon>Rhabditoidea</taxon>
        <taxon>Rhabditidae</taxon>
        <taxon>Peloderinae</taxon>
        <taxon>Caenorhabditis</taxon>
    </lineage>
</organism>
<evidence type="ECO:0000313" key="2">
    <source>
        <dbReference type="EMBL" id="ULT92693.1"/>
    </source>
</evidence>
<dbReference type="PANTHER" id="PTHR23018:SF6">
    <property type="entry name" value="G_PROTEIN_RECEP_F1_2 DOMAIN-CONTAINING PROTEIN-RELATED"/>
    <property type="match status" value="1"/>
</dbReference>
<keyword evidence="1" id="KW-1133">Transmembrane helix</keyword>
<dbReference type="AlphaFoldDB" id="A0AAE9D2A2"/>
<protein>
    <submittedName>
        <fullName evidence="2">Uncharacterized protein</fullName>
    </submittedName>
</protein>
<sequence>MLSEMSLFHGIALTVFSILAVLLTIFDVCLFVMAIKHRKDPHFPFAYLTVMSACGVICKAAFTINCGTYLLLSKIDYLGECGFQKLQTEASVMSSGLKPSEILLIPYFL</sequence>
<name>A0AAE9D2A2_CAEBR</name>
<evidence type="ECO:0000313" key="3">
    <source>
        <dbReference type="Proteomes" id="UP000827892"/>
    </source>
</evidence>
<proteinExistence type="predicted"/>
<gene>
    <name evidence="2" type="ORF">L3Y34_010050</name>
</gene>
<keyword evidence="1" id="KW-0812">Transmembrane</keyword>
<dbReference type="InterPro" id="IPR005047">
    <property type="entry name" value="7TM_GPCR_serpentine_rcpt_Srxa"/>
</dbReference>
<keyword evidence="1" id="KW-0472">Membrane</keyword>